<accession>A0ABT3H1X8</accession>
<dbReference type="Proteomes" id="UP001208938">
    <property type="component" value="Unassembled WGS sequence"/>
</dbReference>
<dbReference type="RefSeq" id="WP_264506663.1">
    <property type="nucleotide sequence ID" value="NZ_JAPDFL010000001.1"/>
</dbReference>
<feature type="chain" id="PRO_5046035581" evidence="1">
    <location>
        <begin position="23"/>
        <end position="267"/>
    </location>
</feature>
<name>A0ABT3H1X8_9RHOB</name>
<keyword evidence="3" id="KW-1185">Reference proteome</keyword>
<keyword evidence="1" id="KW-0732">Signal</keyword>
<reference evidence="2 3" key="1">
    <citation type="submission" date="2022-10" db="EMBL/GenBank/DDBJ databases">
        <title>Pararhodobacter sp. nov., isolated from marine algae.</title>
        <authorList>
            <person name="Choi B.J."/>
            <person name="Kim J.M."/>
            <person name="Lee J.K."/>
            <person name="Choi D.G."/>
            <person name="Jeon C.O."/>
        </authorList>
    </citation>
    <scope>NUCLEOTIDE SEQUENCE [LARGE SCALE GENOMIC DNA]</scope>
    <source>
        <strain evidence="2 3">ZQ420</strain>
    </source>
</reference>
<protein>
    <submittedName>
        <fullName evidence="2">Uncharacterized protein</fullName>
    </submittedName>
</protein>
<sequence length="267" mass="27893">MYRIVPTAVFAALVGAALPAQAQTLDGHWMAVGDMLGLAPGNIEALTIEGGHAASVLWRAPTEACAASPAAEGCAMPLPSASGAISVEAVTFEFTADEADASPFPDVATWPFLALPGGAWSIISQDRRLMAMREASVNGNSVPLMRIWLQVAPEVPEQLYDYLTVGGRDIARSICGVTTLHADAALWQGFTAHLATLSAPMHDMRLGTPQADPSRYGPQAAQALHQMAAWIQGDLPEGSVMVADILYPVPAATAAAIADCTTRLFGS</sequence>
<evidence type="ECO:0000313" key="3">
    <source>
        <dbReference type="Proteomes" id="UP001208938"/>
    </source>
</evidence>
<dbReference type="EMBL" id="JAPDFL010000001">
    <property type="protein sequence ID" value="MCW1933789.1"/>
    <property type="molecule type" value="Genomic_DNA"/>
</dbReference>
<feature type="signal peptide" evidence="1">
    <location>
        <begin position="1"/>
        <end position="22"/>
    </location>
</feature>
<proteinExistence type="predicted"/>
<evidence type="ECO:0000256" key="1">
    <source>
        <dbReference type="SAM" id="SignalP"/>
    </source>
</evidence>
<gene>
    <name evidence="2" type="ORF">OKW52_16380</name>
</gene>
<organism evidence="2 3">
    <name type="scientific">Pararhodobacter zhoushanensis</name>
    <dbReference type="NCBI Taxonomy" id="2479545"/>
    <lineage>
        <taxon>Bacteria</taxon>
        <taxon>Pseudomonadati</taxon>
        <taxon>Pseudomonadota</taxon>
        <taxon>Alphaproteobacteria</taxon>
        <taxon>Rhodobacterales</taxon>
        <taxon>Paracoccaceae</taxon>
        <taxon>Pararhodobacter</taxon>
    </lineage>
</organism>
<comment type="caution">
    <text evidence="2">The sequence shown here is derived from an EMBL/GenBank/DDBJ whole genome shotgun (WGS) entry which is preliminary data.</text>
</comment>
<evidence type="ECO:0000313" key="2">
    <source>
        <dbReference type="EMBL" id="MCW1933789.1"/>
    </source>
</evidence>